<feature type="compositionally biased region" description="Polar residues" evidence="1">
    <location>
        <begin position="39"/>
        <end position="48"/>
    </location>
</feature>
<dbReference type="AlphaFoldDB" id="A0AAE1XTW9"/>
<dbReference type="Proteomes" id="UP001293254">
    <property type="component" value="Unassembled WGS sequence"/>
</dbReference>
<protein>
    <submittedName>
        <fullName evidence="2">Uncharacterized protein</fullName>
    </submittedName>
</protein>
<sequence>MCPSNCTWAEASSSASVLQDWRCRVEGSGVQGSGLRGQGSANSRTSAARYSKDGGKVHRSSGTNTLGIFAGLEKTGYTTNRKLEARLAASRLSFLGRSQSECLAPTCLLNLPELAIKRKRDCVFLLTQNRPTSKK</sequence>
<reference evidence="2" key="1">
    <citation type="submission" date="2020-06" db="EMBL/GenBank/DDBJ databases">
        <authorList>
            <person name="Li T."/>
            <person name="Hu X."/>
            <person name="Zhang T."/>
            <person name="Song X."/>
            <person name="Zhang H."/>
            <person name="Dai N."/>
            <person name="Sheng W."/>
            <person name="Hou X."/>
            <person name="Wei L."/>
        </authorList>
    </citation>
    <scope>NUCLEOTIDE SEQUENCE</scope>
    <source>
        <strain evidence="2">3651</strain>
        <tissue evidence="2">Leaf</tissue>
    </source>
</reference>
<proteinExistence type="predicted"/>
<evidence type="ECO:0000313" key="3">
    <source>
        <dbReference type="Proteomes" id="UP001293254"/>
    </source>
</evidence>
<accession>A0AAE1XTW9</accession>
<gene>
    <name evidence="2" type="ORF">Salat_2209800</name>
</gene>
<comment type="caution">
    <text evidence="2">The sequence shown here is derived from an EMBL/GenBank/DDBJ whole genome shotgun (WGS) entry which is preliminary data.</text>
</comment>
<reference evidence="2" key="2">
    <citation type="journal article" date="2024" name="Plant">
        <title>Genomic evolution and insights into agronomic trait innovations of Sesamum species.</title>
        <authorList>
            <person name="Miao H."/>
            <person name="Wang L."/>
            <person name="Qu L."/>
            <person name="Liu H."/>
            <person name="Sun Y."/>
            <person name="Le M."/>
            <person name="Wang Q."/>
            <person name="Wei S."/>
            <person name="Zheng Y."/>
            <person name="Lin W."/>
            <person name="Duan Y."/>
            <person name="Cao H."/>
            <person name="Xiong S."/>
            <person name="Wang X."/>
            <person name="Wei L."/>
            <person name="Li C."/>
            <person name="Ma Q."/>
            <person name="Ju M."/>
            <person name="Zhao R."/>
            <person name="Li G."/>
            <person name="Mu C."/>
            <person name="Tian Q."/>
            <person name="Mei H."/>
            <person name="Zhang T."/>
            <person name="Gao T."/>
            <person name="Zhang H."/>
        </authorList>
    </citation>
    <scope>NUCLEOTIDE SEQUENCE</scope>
    <source>
        <strain evidence="2">3651</strain>
    </source>
</reference>
<organism evidence="2 3">
    <name type="scientific">Sesamum alatum</name>
    <dbReference type="NCBI Taxonomy" id="300844"/>
    <lineage>
        <taxon>Eukaryota</taxon>
        <taxon>Viridiplantae</taxon>
        <taxon>Streptophyta</taxon>
        <taxon>Embryophyta</taxon>
        <taxon>Tracheophyta</taxon>
        <taxon>Spermatophyta</taxon>
        <taxon>Magnoliopsida</taxon>
        <taxon>eudicotyledons</taxon>
        <taxon>Gunneridae</taxon>
        <taxon>Pentapetalae</taxon>
        <taxon>asterids</taxon>
        <taxon>lamiids</taxon>
        <taxon>Lamiales</taxon>
        <taxon>Pedaliaceae</taxon>
        <taxon>Sesamum</taxon>
    </lineage>
</organism>
<evidence type="ECO:0000256" key="1">
    <source>
        <dbReference type="SAM" id="MobiDB-lite"/>
    </source>
</evidence>
<name>A0AAE1XTW9_9LAMI</name>
<evidence type="ECO:0000313" key="2">
    <source>
        <dbReference type="EMBL" id="KAK4417971.1"/>
    </source>
</evidence>
<feature type="region of interest" description="Disordered" evidence="1">
    <location>
        <begin position="30"/>
        <end position="59"/>
    </location>
</feature>
<dbReference type="EMBL" id="JACGWO010000009">
    <property type="protein sequence ID" value="KAK4417971.1"/>
    <property type="molecule type" value="Genomic_DNA"/>
</dbReference>
<keyword evidence="3" id="KW-1185">Reference proteome</keyword>